<evidence type="ECO:0000313" key="3">
    <source>
        <dbReference type="EMBL" id="MST72196.1"/>
    </source>
</evidence>
<dbReference type="EMBL" id="VUNC01000002">
    <property type="protein sequence ID" value="MST72196.1"/>
    <property type="molecule type" value="Genomic_DNA"/>
</dbReference>
<comment type="caution">
    <text evidence="3">The sequence shown here is derived from an EMBL/GenBank/DDBJ whole genome shotgun (WGS) entry which is preliminary data.</text>
</comment>
<evidence type="ECO:0000256" key="1">
    <source>
        <dbReference type="SAM" id="Phobius"/>
    </source>
</evidence>
<feature type="transmembrane region" description="Helical" evidence="1">
    <location>
        <begin position="102"/>
        <end position="123"/>
    </location>
</feature>
<sequence length="158" mass="17356">MPFERRGGKAGGKPSVSLRALVLCLWMAFIWGHSLRDGTASSGESDFFARLKPIMDLLGAMGVTSWSDRTFLVRKMAHFIEYAVLGIFGWRLSNAMRTRSRAATRLIVLLVCLVPVVDETIQLFVPGRSGRVTDVLLDLSGVAFGAALSLVISKITRR</sequence>
<feature type="transmembrane region" description="Helical" evidence="1">
    <location>
        <begin position="135"/>
        <end position="153"/>
    </location>
</feature>
<keyword evidence="4" id="KW-1185">Reference proteome</keyword>
<dbReference type="NCBIfam" id="NF037970">
    <property type="entry name" value="vanZ_1"/>
    <property type="match status" value="1"/>
</dbReference>
<dbReference type="InterPro" id="IPR006976">
    <property type="entry name" value="VanZ-like"/>
</dbReference>
<keyword evidence="1" id="KW-0472">Membrane</keyword>
<gene>
    <name evidence="3" type="ORF">FYJ68_03610</name>
</gene>
<evidence type="ECO:0000259" key="2">
    <source>
        <dbReference type="Pfam" id="PF04892"/>
    </source>
</evidence>
<dbReference type="Pfam" id="PF04892">
    <property type="entry name" value="VanZ"/>
    <property type="match status" value="1"/>
</dbReference>
<feature type="transmembrane region" description="Helical" evidence="1">
    <location>
        <begin position="16"/>
        <end position="34"/>
    </location>
</feature>
<feature type="domain" description="VanZ-like" evidence="2">
    <location>
        <begin position="21"/>
        <end position="151"/>
    </location>
</feature>
<keyword evidence="1" id="KW-0812">Transmembrane</keyword>
<evidence type="ECO:0000313" key="4">
    <source>
        <dbReference type="Proteomes" id="UP000469325"/>
    </source>
</evidence>
<proteinExistence type="predicted"/>
<name>A0A6N7XQE5_9ACTN</name>
<organism evidence="3 4">
    <name type="scientific">Olsenella porci</name>
    <dbReference type="NCBI Taxonomy" id="2652279"/>
    <lineage>
        <taxon>Bacteria</taxon>
        <taxon>Bacillati</taxon>
        <taxon>Actinomycetota</taxon>
        <taxon>Coriobacteriia</taxon>
        <taxon>Coriobacteriales</taxon>
        <taxon>Atopobiaceae</taxon>
        <taxon>Olsenella</taxon>
    </lineage>
</organism>
<accession>A0A6N7XQE5</accession>
<reference evidence="3 4" key="1">
    <citation type="submission" date="2019-08" db="EMBL/GenBank/DDBJ databases">
        <title>In-depth cultivation of the pig gut microbiome towards novel bacterial diversity and tailored functional studies.</title>
        <authorList>
            <person name="Wylensek D."/>
            <person name="Hitch T.C.A."/>
            <person name="Clavel T."/>
        </authorList>
    </citation>
    <scope>NUCLEOTIDE SEQUENCE [LARGE SCALE GENOMIC DNA]</scope>
    <source>
        <strain evidence="3 4">CA-Schmier-601-WT-1</strain>
    </source>
</reference>
<dbReference type="Proteomes" id="UP000469325">
    <property type="component" value="Unassembled WGS sequence"/>
</dbReference>
<dbReference type="RefSeq" id="WP_154434050.1">
    <property type="nucleotide sequence ID" value="NZ_VUNC01000002.1"/>
</dbReference>
<protein>
    <submittedName>
        <fullName evidence="3">VanZ family protein</fullName>
    </submittedName>
</protein>
<dbReference type="AlphaFoldDB" id="A0A6N7XQE5"/>
<feature type="transmembrane region" description="Helical" evidence="1">
    <location>
        <begin position="71"/>
        <end position="90"/>
    </location>
</feature>
<keyword evidence="1" id="KW-1133">Transmembrane helix</keyword>